<dbReference type="PROSITE" id="PS00455">
    <property type="entry name" value="AMP_BINDING"/>
    <property type="match status" value="1"/>
</dbReference>
<accession>D6YRM6</accession>
<dbReference type="InterPro" id="IPR050237">
    <property type="entry name" value="ATP-dep_AMP-bd_enzyme"/>
</dbReference>
<dbReference type="eggNOG" id="COG0318">
    <property type="taxonomic scope" value="Bacteria"/>
</dbReference>
<proteinExistence type="predicted"/>
<dbReference type="PANTHER" id="PTHR43767">
    <property type="entry name" value="LONG-CHAIN-FATTY-ACID--COA LIGASE"/>
    <property type="match status" value="1"/>
</dbReference>
<dbReference type="RefSeq" id="WP_013182432.1">
    <property type="nucleotide sequence ID" value="NC_014225.1"/>
</dbReference>
<dbReference type="SUPFAM" id="SSF47336">
    <property type="entry name" value="ACP-like"/>
    <property type="match status" value="1"/>
</dbReference>
<dbReference type="InterPro" id="IPR036736">
    <property type="entry name" value="ACP-like_sf"/>
</dbReference>
<keyword evidence="2" id="KW-0808">Transferase</keyword>
<gene>
    <name evidence="2" type="primary">aas3</name>
    <name evidence="2" type="ordered locus">wcw_1370</name>
</gene>
<keyword evidence="3" id="KW-1185">Reference proteome</keyword>
<dbReference type="eggNOG" id="COG0236">
    <property type="taxonomic scope" value="Bacteria"/>
</dbReference>
<organism evidence="2 3">
    <name type="scientific">Waddlia chondrophila (strain ATCC VR-1470 / WSU 86-1044)</name>
    <dbReference type="NCBI Taxonomy" id="716544"/>
    <lineage>
        <taxon>Bacteria</taxon>
        <taxon>Pseudomonadati</taxon>
        <taxon>Chlamydiota</taxon>
        <taxon>Chlamydiia</taxon>
        <taxon>Parachlamydiales</taxon>
        <taxon>Waddliaceae</taxon>
        <taxon>Waddlia</taxon>
    </lineage>
</organism>
<dbReference type="InterPro" id="IPR020845">
    <property type="entry name" value="AMP-binding_CS"/>
</dbReference>
<evidence type="ECO:0000259" key="1">
    <source>
        <dbReference type="PROSITE" id="PS50075"/>
    </source>
</evidence>
<dbReference type="Proteomes" id="UP000001505">
    <property type="component" value="Chromosome"/>
</dbReference>
<dbReference type="InterPro" id="IPR002123">
    <property type="entry name" value="Plipid/glycerol_acylTrfase"/>
</dbReference>
<sequence>MRKILEFLLVRFLRFALWFRYRIKIKGLEHLSKENLKKNGGVLFLPNHVAMVVDPLAITLTAWKKLPIRPTIVETYYFLPVVHTAMKFVNALPVPDFEKSTNSLKRKRHEKVMEELVKGLKNKENFLVYPSGRVKHTNIEKIGGASATHELVQKVPEANIILVRIKGLWGSMFSRALTGKSPDMFEKVKEGFWICLKNLLFFTPRREIIIEFEPAPSDFPYTASRLEFNRWLENYYNRPDGLSRQEGEYPGESLKLVSYSMWGEKLPAIDKPSKDADEETVRLDDIDDELQERVLDKLHELTELDKASIKPEMSLASDLGLDSLDTSELATFLQDQFETGPVPVTELTTVGRVIGIASKKISVEEEGKEDQGDLDDWFVKIPRYKAQIAHGDTIPEVFLHNCERMGSQPACADTRTGVQSYARLKLGVIILAEYIRHLPGKYVGILLPASVGAYLTVLAAQLAGKVPVMINWTLGAKHLRAVRKISNIEVVLTSWAFLERLDTVDLNGIDDITIMLESVKKEFTLKDKLRALLRSKFSAKRILKTFGGDQLKGDEQAVLLFTSGTESDPKGVPLSHGNILSNERAAFEAIDLYSDDIMFGILPPFHAYGFSTSGLMGLLSGIRSAFYPNPTDGKGLAKEFSRWGITVMSGAPSFIKGMLKSAKKDQMKTMRLCVTGAEKAPPELFELMADIGKEQCLLEGYGVTECAPILTANQPGKPRKGVGVPLPGIEMIVVHPETHQVLDRGQDGLVLARGPNIFEGYLNPGLASPFISVDGKDWYNTGDIGNLDDENRLTLSGRLKRFIKVGGEMVSLLSLELALLHVAPQKGWKVREEGPTLAVIAREDSGDRPQILLITTFDTSIDEVNQALRDEGFSNLVRCSDVFKIDEIPIMGTGKIYYRKLEEQFFANKEKSVV</sequence>
<dbReference type="GO" id="GO:0016746">
    <property type="term" value="F:acyltransferase activity"/>
    <property type="evidence" value="ECO:0007669"/>
    <property type="project" value="UniProtKB-KW"/>
</dbReference>
<dbReference type="Gene3D" id="1.10.1200.10">
    <property type="entry name" value="ACP-like"/>
    <property type="match status" value="1"/>
</dbReference>
<dbReference type="HOGENOM" id="CLU_008489_1_0_0"/>
<dbReference type="SMART" id="SM00563">
    <property type="entry name" value="PlsC"/>
    <property type="match status" value="1"/>
</dbReference>
<dbReference type="KEGG" id="wch:wcw_1370"/>
<dbReference type="EC" id="6.2.1.20" evidence="2"/>
<dbReference type="STRING" id="716544.wcw_1370"/>
<reference evidence="2 3" key="1">
    <citation type="journal article" date="2010" name="PLoS ONE">
        <title>The Waddlia genome: a window into chlamydial biology.</title>
        <authorList>
            <person name="Bertelli C."/>
            <person name="Collyn F."/>
            <person name="Croxatto A."/>
            <person name="Ruckert C."/>
            <person name="Polkinghorne A."/>
            <person name="Kebbi-Beghdadi C."/>
            <person name="Goesmann A."/>
            <person name="Vaughan L."/>
            <person name="Greub G."/>
        </authorList>
    </citation>
    <scope>NUCLEOTIDE SEQUENCE [LARGE SCALE GENOMIC DNA]</scope>
    <source>
        <strain evidence="3">ATCC VR-1470 / WSU 86-1044</strain>
    </source>
</reference>
<dbReference type="InterPro" id="IPR009081">
    <property type="entry name" value="PP-bd_ACP"/>
</dbReference>
<keyword evidence="2" id="KW-0012">Acyltransferase</keyword>
<dbReference type="SUPFAM" id="SSF69593">
    <property type="entry name" value="Glycerol-3-phosphate (1)-acyltransferase"/>
    <property type="match status" value="1"/>
</dbReference>
<dbReference type="AlphaFoldDB" id="D6YRM6"/>
<protein>
    <submittedName>
        <fullName evidence="2">Acylglycerophosphoethanolamine acyltransferase/acyl-ACP synthetase</fullName>
        <ecNumber evidence="2">6.2.1.20</ecNumber>
    </submittedName>
</protein>
<name>D6YRM6_WADCW</name>
<dbReference type="GO" id="GO:0008922">
    <property type="term" value="F:long-chain fatty acid [acyl-carrier-protein] ligase activity"/>
    <property type="evidence" value="ECO:0007669"/>
    <property type="project" value="UniProtKB-EC"/>
</dbReference>
<dbReference type="Gene3D" id="3.40.50.12780">
    <property type="entry name" value="N-terminal domain of ligase-like"/>
    <property type="match status" value="1"/>
</dbReference>
<keyword evidence="2" id="KW-0436">Ligase</keyword>
<dbReference type="eggNOG" id="COG0204">
    <property type="taxonomic scope" value="Bacteria"/>
</dbReference>
<dbReference type="EMBL" id="CP001928">
    <property type="protein sequence ID" value="ADI38721.1"/>
    <property type="molecule type" value="Genomic_DNA"/>
</dbReference>
<dbReference type="PANTHER" id="PTHR43767:SF1">
    <property type="entry name" value="NONRIBOSOMAL PEPTIDE SYNTHASE PES1 (EUROFUNG)-RELATED"/>
    <property type="match status" value="1"/>
</dbReference>
<dbReference type="PROSITE" id="PS50075">
    <property type="entry name" value="CARRIER"/>
    <property type="match status" value="1"/>
</dbReference>
<dbReference type="OrthoDB" id="9757771at2"/>
<evidence type="ECO:0000313" key="3">
    <source>
        <dbReference type="Proteomes" id="UP000001505"/>
    </source>
</evidence>
<dbReference type="Pfam" id="PF00550">
    <property type="entry name" value="PP-binding"/>
    <property type="match status" value="1"/>
</dbReference>
<dbReference type="SUPFAM" id="SSF56801">
    <property type="entry name" value="Acetyl-CoA synthetase-like"/>
    <property type="match status" value="1"/>
</dbReference>
<dbReference type="Pfam" id="PF00501">
    <property type="entry name" value="AMP-binding"/>
    <property type="match status" value="1"/>
</dbReference>
<dbReference type="Pfam" id="PF01553">
    <property type="entry name" value="Acyltransferase"/>
    <property type="match status" value="1"/>
</dbReference>
<evidence type="ECO:0000313" key="2">
    <source>
        <dbReference type="EMBL" id="ADI38721.1"/>
    </source>
</evidence>
<dbReference type="CDD" id="cd07989">
    <property type="entry name" value="LPLAT_AGPAT-like"/>
    <property type="match status" value="1"/>
</dbReference>
<feature type="domain" description="Carrier" evidence="1">
    <location>
        <begin position="288"/>
        <end position="365"/>
    </location>
</feature>
<dbReference type="InterPro" id="IPR042099">
    <property type="entry name" value="ANL_N_sf"/>
</dbReference>
<dbReference type="InterPro" id="IPR000873">
    <property type="entry name" value="AMP-dep_synth/lig_dom"/>
</dbReference>